<dbReference type="Proteomes" id="UP001066276">
    <property type="component" value="Chromosome 5"/>
</dbReference>
<organism evidence="2 3">
    <name type="scientific">Pleurodeles waltl</name>
    <name type="common">Iberian ribbed newt</name>
    <dbReference type="NCBI Taxonomy" id="8319"/>
    <lineage>
        <taxon>Eukaryota</taxon>
        <taxon>Metazoa</taxon>
        <taxon>Chordata</taxon>
        <taxon>Craniata</taxon>
        <taxon>Vertebrata</taxon>
        <taxon>Euteleostomi</taxon>
        <taxon>Amphibia</taxon>
        <taxon>Batrachia</taxon>
        <taxon>Caudata</taxon>
        <taxon>Salamandroidea</taxon>
        <taxon>Salamandridae</taxon>
        <taxon>Pleurodelinae</taxon>
        <taxon>Pleurodeles</taxon>
    </lineage>
</organism>
<dbReference type="AlphaFoldDB" id="A0AAV7R7F5"/>
<feature type="region of interest" description="Disordered" evidence="1">
    <location>
        <begin position="52"/>
        <end position="75"/>
    </location>
</feature>
<keyword evidence="3" id="KW-1185">Reference proteome</keyword>
<protein>
    <submittedName>
        <fullName evidence="2">Uncharacterized protein</fullName>
    </submittedName>
</protein>
<accession>A0AAV7R7F5</accession>
<name>A0AAV7R7F5_PLEWA</name>
<evidence type="ECO:0000313" key="3">
    <source>
        <dbReference type="Proteomes" id="UP001066276"/>
    </source>
</evidence>
<dbReference type="EMBL" id="JANPWB010000009">
    <property type="protein sequence ID" value="KAJ1148716.1"/>
    <property type="molecule type" value="Genomic_DNA"/>
</dbReference>
<sequence>MALRRGSIHVQTAMVSKNPLTEHLPLETVDTLDRNDLDQLLTLKKIEAAKEDVKPGRALGPDGFRHQDGDQDLRQDPAHRLLQVVTSLEPI</sequence>
<reference evidence="2" key="1">
    <citation type="journal article" date="2022" name="bioRxiv">
        <title>Sequencing and chromosome-scale assembly of the giantPleurodeles waltlgenome.</title>
        <authorList>
            <person name="Brown T."/>
            <person name="Elewa A."/>
            <person name="Iarovenko S."/>
            <person name="Subramanian E."/>
            <person name="Araus A.J."/>
            <person name="Petzold A."/>
            <person name="Susuki M."/>
            <person name="Suzuki K.-i.T."/>
            <person name="Hayashi T."/>
            <person name="Toyoda A."/>
            <person name="Oliveira C."/>
            <person name="Osipova E."/>
            <person name="Leigh N.D."/>
            <person name="Simon A."/>
            <person name="Yun M.H."/>
        </authorList>
    </citation>
    <scope>NUCLEOTIDE SEQUENCE</scope>
    <source>
        <strain evidence="2">20211129_DDA</strain>
        <tissue evidence="2">Liver</tissue>
    </source>
</reference>
<comment type="caution">
    <text evidence="2">The sequence shown here is derived from an EMBL/GenBank/DDBJ whole genome shotgun (WGS) entry which is preliminary data.</text>
</comment>
<feature type="compositionally biased region" description="Basic and acidic residues" evidence="1">
    <location>
        <begin position="63"/>
        <end position="75"/>
    </location>
</feature>
<evidence type="ECO:0000313" key="2">
    <source>
        <dbReference type="EMBL" id="KAJ1148716.1"/>
    </source>
</evidence>
<proteinExistence type="predicted"/>
<evidence type="ECO:0000256" key="1">
    <source>
        <dbReference type="SAM" id="MobiDB-lite"/>
    </source>
</evidence>
<gene>
    <name evidence="2" type="ORF">NDU88_001544</name>
</gene>